<dbReference type="GO" id="GO:0005524">
    <property type="term" value="F:ATP binding"/>
    <property type="evidence" value="ECO:0007669"/>
    <property type="project" value="UniProtKB-KW"/>
</dbReference>
<dbReference type="InterPro" id="IPR056506">
    <property type="entry name" value="iHD-CE"/>
</dbReference>
<dbReference type="SUPFAM" id="SSF55874">
    <property type="entry name" value="ATPase domain of HSP90 chaperone/DNA topoisomerase II/histidine kinase"/>
    <property type="match status" value="1"/>
</dbReference>
<evidence type="ECO:0000259" key="1">
    <source>
        <dbReference type="Pfam" id="PF24401"/>
    </source>
</evidence>
<keyword evidence="4" id="KW-1185">Reference proteome</keyword>
<dbReference type="Gene3D" id="3.30.565.10">
    <property type="entry name" value="Histidine kinase-like ATPase, C-terminal domain"/>
    <property type="match status" value="1"/>
</dbReference>
<evidence type="ECO:0000313" key="4">
    <source>
        <dbReference type="Proteomes" id="UP000263377"/>
    </source>
</evidence>
<comment type="caution">
    <text evidence="3">The sequence shown here is derived from an EMBL/GenBank/DDBJ whole genome shotgun (WGS) entry which is preliminary data.</text>
</comment>
<dbReference type="EMBL" id="QVIG01000001">
    <property type="protein sequence ID" value="RGD58454.1"/>
    <property type="molecule type" value="Genomic_DNA"/>
</dbReference>
<dbReference type="AlphaFoldDB" id="A0A372ZSF0"/>
<name>A0A372ZSF0_9ACTN</name>
<dbReference type="RefSeq" id="WP_117487039.1">
    <property type="nucleotide sequence ID" value="NZ_QVIG01000001.1"/>
</dbReference>
<sequence>MVDSTSNSADRVHGTVVQTGSIGVLNMGGSQPPAVPEGADEWVRAAAESRAWKHVREDRDAEPYRCVALKAVGELARLRDETVLAEDPWQDPGIAVRFASRVDWLLGDDRLDLYPAEAALMAVLPFLYRVRSLRLASARASVRPTELSASPAPNADRAAYEQFFESYDLLVGRTRTRPASAVSLGWWLFHRWLDQHEDLADPDGVQEIVDQLPMLADLGETFALKRVCALLHGLRRGPDVGNRDYLASLSADDHLRAPGEQHVREPRLALLLALAYGTAIEMAALPEIVAEHLGIPHEVDLTGLRRTLDEAVWGGSYDLPVLRAECHHEAVVEGLREYTARADELLHAVRRVLTTHPLPTRLTSDEAAPAAGAFTGWARFRIDERRVRSLLMGVELYRDRDLAVRELYQNALDACRYRRARTEYLDRTKPRASYTYNGRIAFCQGVDEDGRAYLECQDNGVGMGEEELRGVFSNAGARFAEQLDFKLEQAEWRKADPPVEFHPNSRFGIGVLSYFMLADEIRVTTCRMDASDQLGPKLEVSIYGPSHLFRIARRSEQGEKPGTTVRLYLREDLDLGDSWSALDVLERLLGIAEFRTKAVHGERSVEWVPKKLRTRQASSVEETGLNAFGVIVPWENAPDGAQVMWCEHGGALLVDGLFVQPSTKGEILGPGRKLTGVVVNLSGTWSPTKLSVDRRLIIDDVSPELSHLLRSAAAELAQTDSTLLSMEWLAAVIDENVKIADIIAAECVRQERRFEYRGCEFETRWTGCCPMDVDLFCAVGDSASGNSGRWSRVDGVPDDSVVLWRLMAHDRQDRLVALAEFWPALTTAGRSRVAMPSDQFSMALHEPGRRRWSVGPAAADLPAGGRSVTVAALVTAADRRARSVAEEAADWLRGGSNVPQAVLDLALAVESDRLFLKGTEEGRFLRAWPEPGEVLAPGYLAKVSATLGVPISEVADAMAAYGLEADLVGLPDLPSGDVAEMLSHHLDGLGPWLSRSETVPVAHVLRVANVTGNRIAEVLGTFTRFGFLIPWIPQDATVDDLVLFDGARGVESPAGVEYEYAFSLLGSEGITLEELVDRYRAYGSPMFLPGAANRLDWELFQPVGALNWDGLVMGDTVPFARLITAARRLHRSPEELARHLNSRGIAVSCDGLPQGLTHRQALEIVGERSDLIGRGEWLATLLEVSQRTGRPIAQLVDWYREWGIAVPDVAESIRDALARVPMADPS</sequence>
<keyword evidence="3" id="KW-0547">Nucleotide-binding</keyword>
<organism evidence="3 4">
    <name type="scientific">Kitasatospora xanthocidica</name>
    <dbReference type="NCBI Taxonomy" id="83382"/>
    <lineage>
        <taxon>Bacteria</taxon>
        <taxon>Bacillati</taxon>
        <taxon>Actinomycetota</taxon>
        <taxon>Actinomycetes</taxon>
        <taxon>Kitasatosporales</taxon>
        <taxon>Streptomycetaceae</taxon>
        <taxon>Kitasatospora</taxon>
    </lineage>
</organism>
<reference evidence="3 4" key="1">
    <citation type="submission" date="2018-08" db="EMBL/GenBank/DDBJ databases">
        <title>Diversity &amp; Physiological Properties of Lignin-Decomposing Actinobacteria from Soil.</title>
        <authorList>
            <person name="Roh S.G."/>
            <person name="Kim S.B."/>
        </authorList>
    </citation>
    <scope>NUCLEOTIDE SEQUENCE [LARGE SCALE GENOMIC DNA]</scope>
    <source>
        <strain evidence="3 4">MMS17-GH009</strain>
    </source>
</reference>
<dbReference type="Pfam" id="PF24410">
    <property type="entry name" value="wHTH-HSP90_Na-assoc"/>
    <property type="match status" value="1"/>
</dbReference>
<accession>A0A372ZSF0</accession>
<evidence type="ECO:0000313" key="3">
    <source>
        <dbReference type="EMBL" id="RGD58454.1"/>
    </source>
</evidence>
<dbReference type="Pfam" id="PF24401">
    <property type="entry name" value="iHD-CE"/>
    <property type="match status" value="1"/>
</dbReference>
<gene>
    <name evidence="3" type="ORF">DR950_12270</name>
</gene>
<protein>
    <submittedName>
        <fullName evidence="3">ATP-binding protein</fullName>
    </submittedName>
</protein>
<proteinExistence type="predicted"/>
<evidence type="ECO:0000259" key="2">
    <source>
        <dbReference type="Pfam" id="PF24410"/>
    </source>
</evidence>
<feature type="domain" description="wHTH-Hsp90 Na associated" evidence="2">
    <location>
        <begin position="980"/>
        <end position="1027"/>
    </location>
</feature>
<dbReference type="Proteomes" id="UP000263377">
    <property type="component" value="Unassembled WGS sequence"/>
</dbReference>
<dbReference type="InterPro" id="IPR036890">
    <property type="entry name" value="HATPase_C_sf"/>
</dbReference>
<keyword evidence="3" id="KW-0067">ATP-binding</keyword>
<dbReference type="InterPro" id="IPR056507">
    <property type="entry name" value="wHTH-HSP90_Na-assoc"/>
</dbReference>
<feature type="domain" description="iHD-CE" evidence="1">
    <location>
        <begin position="42"/>
        <end position="370"/>
    </location>
</feature>